<dbReference type="RefSeq" id="WP_102769977.1">
    <property type="nucleotide sequence ID" value="NZ_POSP01000004.1"/>
</dbReference>
<evidence type="ECO:0000256" key="5">
    <source>
        <dbReference type="ARBA" id="ARBA00022764"/>
    </source>
</evidence>
<dbReference type="InterPro" id="IPR005669">
    <property type="entry name" value="Thiosulph/SO4-bd"/>
</dbReference>
<comment type="similarity">
    <text evidence="2">Belongs to the prokaryotic sulfate-binding protein family.</text>
</comment>
<dbReference type="Gene3D" id="3.40.190.10">
    <property type="entry name" value="Periplasmic binding protein-like II"/>
    <property type="match status" value="2"/>
</dbReference>
<comment type="subcellular location">
    <subcellularLocation>
        <location evidence="1">Periplasm</location>
    </subcellularLocation>
</comment>
<dbReference type="Proteomes" id="UP000235916">
    <property type="component" value="Unassembled WGS sequence"/>
</dbReference>
<evidence type="ECO:0000256" key="3">
    <source>
        <dbReference type="ARBA" id="ARBA00022448"/>
    </source>
</evidence>
<dbReference type="PANTHER" id="PTHR30368">
    <property type="entry name" value="SULFATE-BINDING PROTEIN"/>
    <property type="match status" value="1"/>
</dbReference>
<name>A0A2N8KS03_9BURK</name>
<dbReference type="OrthoDB" id="9802127at2"/>
<reference evidence="7 8" key="1">
    <citation type="submission" date="2018-01" db="EMBL/GenBank/DDBJ databases">
        <title>Draft genome sequence of Paucibacter aquatile CR182 isolated from freshwater of the Nakdong River.</title>
        <authorList>
            <person name="Choi A."/>
            <person name="Chung E.J."/>
        </authorList>
    </citation>
    <scope>NUCLEOTIDE SEQUENCE [LARGE SCALE GENOMIC DNA]</scope>
    <source>
        <strain evidence="7 8">CR182</strain>
    </source>
</reference>
<comment type="caution">
    <text evidence="7">The sequence shown here is derived from an EMBL/GenBank/DDBJ whole genome shotgun (WGS) entry which is preliminary data.</text>
</comment>
<gene>
    <name evidence="7" type="ORF">C1O66_21025</name>
</gene>
<dbReference type="NCBIfam" id="NF008106">
    <property type="entry name" value="PRK10852.1"/>
    <property type="match status" value="1"/>
</dbReference>
<dbReference type="NCBIfam" id="NF008022">
    <property type="entry name" value="PRK10752.1"/>
    <property type="match status" value="1"/>
</dbReference>
<dbReference type="CDD" id="cd01005">
    <property type="entry name" value="PBP2_CysP"/>
    <property type="match status" value="1"/>
</dbReference>
<keyword evidence="8" id="KW-1185">Reference proteome</keyword>
<evidence type="ECO:0000256" key="6">
    <source>
        <dbReference type="SAM" id="SignalP"/>
    </source>
</evidence>
<dbReference type="GO" id="GO:0042597">
    <property type="term" value="C:periplasmic space"/>
    <property type="evidence" value="ECO:0007669"/>
    <property type="project" value="UniProtKB-SubCell"/>
</dbReference>
<feature type="signal peptide" evidence="6">
    <location>
        <begin position="1"/>
        <end position="28"/>
    </location>
</feature>
<dbReference type="GO" id="GO:0140104">
    <property type="term" value="F:molecular carrier activity"/>
    <property type="evidence" value="ECO:0007669"/>
    <property type="project" value="InterPro"/>
</dbReference>
<evidence type="ECO:0000313" key="7">
    <source>
        <dbReference type="EMBL" id="PND36202.1"/>
    </source>
</evidence>
<keyword evidence="5" id="KW-0574">Periplasm</keyword>
<accession>A0A2N8KS03</accession>
<evidence type="ECO:0000313" key="8">
    <source>
        <dbReference type="Proteomes" id="UP000235916"/>
    </source>
</evidence>
<proteinExistence type="inferred from homology"/>
<protein>
    <submittedName>
        <fullName evidence="7">Sulfate ABC transporter substrate-binding protein</fullName>
    </submittedName>
</protein>
<dbReference type="GO" id="GO:1902358">
    <property type="term" value="P:sulfate transmembrane transport"/>
    <property type="evidence" value="ECO:0007669"/>
    <property type="project" value="InterPro"/>
</dbReference>
<dbReference type="NCBIfam" id="TIGR00971">
    <property type="entry name" value="3a0106s03"/>
    <property type="match status" value="1"/>
</dbReference>
<keyword evidence="4 6" id="KW-0732">Signal</keyword>
<evidence type="ECO:0000256" key="2">
    <source>
        <dbReference type="ARBA" id="ARBA00006099"/>
    </source>
</evidence>
<dbReference type="PANTHER" id="PTHR30368:SF2">
    <property type="entry name" value="SULFATE-BINDING PROTEIN"/>
    <property type="match status" value="1"/>
</dbReference>
<feature type="chain" id="PRO_5014860489" evidence="6">
    <location>
        <begin position="29"/>
        <end position="342"/>
    </location>
</feature>
<dbReference type="AlphaFoldDB" id="A0A2N8KS03"/>
<dbReference type="EMBL" id="POSP01000004">
    <property type="protein sequence ID" value="PND36202.1"/>
    <property type="molecule type" value="Genomic_DNA"/>
</dbReference>
<evidence type="ECO:0000256" key="1">
    <source>
        <dbReference type="ARBA" id="ARBA00004418"/>
    </source>
</evidence>
<evidence type="ECO:0000256" key="4">
    <source>
        <dbReference type="ARBA" id="ARBA00022729"/>
    </source>
</evidence>
<dbReference type="SUPFAM" id="SSF53850">
    <property type="entry name" value="Periplasmic binding protein-like II"/>
    <property type="match status" value="1"/>
</dbReference>
<sequence>MEKTSRRTVALAATALLAWSLMPASAMAQSPADTLLNVSYDVSRELYKEINPAFIKQHQAKTGKALTINQSHGGSSKQIGSVIGGLEADVVTMNQATDVDVLADKGFTPTEWRSRFPNNAAPYSSTILFLVRKGNPKGIKDWNDLARAGVQVIIPNPKVTGNGRYSYLAAWGSVLAKGGNDAQAKELVSKIFANVPVLDGGGRGATTTFTQRGIGDVLLTFESEAELIENEFGKGLFEVANPSVSIEADAPVAINDKVVAKKGSAATAKAYLDFLYTPEAQAIIARHNFRPRDAAVFKREEKRFAPIKLFSVDQLLGGWAKVSKTHFADGGQYDQIVAGIKR</sequence>
<organism evidence="7 8">
    <name type="scientific">Kinneretia aquatilis</name>
    <dbReference type="NCBI Taxonomy" id="2070761"/>
    <lineage>
        <taxon>Bacteria</taxon>
        <taxon>Pseudomonadati</taxon>
        <taxon>Pseudomonadota</taxon>
        <taxon>Betaproteobacteria</taxon>
        <taxon>Burkholderiales</taxon>
        <taxon>Sphaerotilaceae</taxon>
        <taxon>Roseateles</taxon>
    </lineage>
</organism>
<keyword evidence="3" id="KW-0813">Transport</keyword>
<dbReference type="Pfam" id="PF13531">
    <property type="entry name" value="SBP_bac_11"/>
    <property type="match status" value="1"/>
</dbReference>